<organism evidence="2 3">
    <name type="scientific">Ehrlichia ruminantium (strain Welgevonden)</name>
    <dbReference type="NCBI Taxonomy" id="254945"/>
    <lineage>
        <taxon>Bacteria</taxon>
        <taxon>Pseudomonadati</taxon>
        <taxon>Pseudomonadota</taxon>
        <taxon>Alphaproteobacteria</taxon>
        <taxon>Rickettsiales</taxon>
        <taxon>Anaplasmataceae</taxon>
        <taxon>Ehrlichia</taxon>
    </lineage>
</organism>
<accession>A0A0H3M6U3</accession>
<keyword evidence="1" id="KW-0812">Transmembrane</keyword>
<dbReference type="Proteomes" id="UP000001021">
    <property type="component" value="Chromosome"/>
</dbReference>
<reference evidence="2 3" key="1">
    <citation type="journal article" date="2006" name="J. Bacteriol.">
        <title>Comparative genomic analysis of three strains of Ehrlichia ruminantium reveals an active process of genome size plasticity.</title>
        <authorList>
            <person name="Frutos R."/>
            <person name="Viari A."/>
            <person name="Ferraz C."/>
            <person name="Morgat A."/>
            <person name="Eychenie S."/>
            <person name="Kandassami Y."/>
            <person name="Chantal I."/>
            <person name="Bensaid A."/>
            <person name="Coissac E."/>
            <person name="Vachiery N."/>
            <person name="Demaille J."/>
            <person name="Martinez D."/>
        </authorList>
    </citation>
    <scope>NUCLEOTIDE SEQUENCE [LARGE SCALE GENOMIC DNA]</scope>
    <source>
        <strain evidence="2 3">Welgevonden</strain>
    </source>
</reference>
<keyword evidence="3" id="KW-1185">Reference proteome</keyword>
<evidence type="ECO:0000313" key="3">
    <source>
        <dbReference type="Proteomes" id="UP000001021"/>
    </source>
</evidence>
<evidence type="ECO:0000256" key="1">
    <source>
        <dbReference type="SAM" id="Phobius"/>
    </source>
</evidence>
<keyword evidence="1" id="KW-0472">Membrane</keyword>
<feature type="transmembrane region" description="Helical" evidence="1">
    <location>
        <begin position="12"/>
        <end position="34"/>
    </location>
</feature>
<proteinExistence type="predicted"/>
<dbReference type="KEGG" id="erw:ERWE_CDS_08490"/>
<dbReference type="EMBL" id="CR925678">
    <property type="protein sequence ID" value="CAI27343.1"/>
    <property type="molecule type" value="Genomic_DNA"/>
</dbReference>
<evidence type="ECO:0000313" key="2">
    <source>
        <dbReference type="EMBL" id="CAI27343.1"/>
    </source>
</evidence>
<sequence length="69" mass="8078">MYIQIDIINNNILFFLILVFSNGVSLTILCIKIIDILKFAKLVNFSYEITNNALCYKLIFRKNLLFVMV</sequence>
<dbReference type="HOGENOM" id="CLU_2769294_0_0_5"/>
<dbReference type="AlphaFoldDB" id="A0A0H3M6U3"/>
<protein>
    <submittedName>
        <fullName evidence="2">Uncharacterized protein</fullName>
    </submittedName>
</protein>
<gene>
    <name evidence="2" type="ordered locus">ERWE_CDS_08490</name>
</gene>
<keyword evidence="1" id="KW-1133">Transmembrane helix</keyword>
<name>A0A0H3M6U3_EHRRW</name>